<feature type="region of interest" description="Disordered" evidence="6">
    <location>
        <begin position="198"/>
        <end position="218"/>
    </location>
</feature>
<evidence type="ECO:0000256" key="4">
    <source>
        <dbReference type="ARBA" id="ARBA00022840"/>
    </source>
</evidence>
<dbReference type="PhylomeDB" id="A0A0G4GVF1"/>
<dbReference type="CDD" id="cd00180">
    <property type="entry name" value="PKc"/>
    <property type="match status" value="1"/>
</dbReference>
<dbReference type="VEuPathDB" id="CryptoDB:Cvel_23553"/>
<dbReference type="InterPro" id="IPR011009">
    <property type="entry name" value="Kinase-like_dom_sf"/>
</dbReference>
<dbReference type="Pfam" id="PF00069">
    <property type="entry name" value="Pkinase"/>
    <property type="match status" value="1"/>
</dbReference>
<dbReference type="GO" id="GO:0005634">
    <property type="term" value="C:nucleus"/>
    <property type="evidence" value="ECO:0007669"/>
    <property type="project" value="TreeGrafter"/>
</dbReference>
<evidence type="ECO:0000256" key="6">
    <source>
        <dbReference type="SAM" id="MobiDB-lite"/>
    </source>
</evidence>
<gene>
    <name evidence="8" type="ORF">Cvel_23553</name>
</gene>
<dbReference type="GO" id="GO:0005737">
    <property type="term" value="C:cytoplasm"/>
    <property type="evidence" value="ECO:0007669"/>
    <property type="project" value="TreeGrafter"/>
</dbReference>
<dbReference type="PANTHER" id="PTHR11042:SF190">
    <property type="entry name" value="MITOSIS INHIBITOR PROTEIN KINASE MIK1"/>
    <property type="match status" value="1"/>
</dbReference>
<evidence type="ECO:0000256" key="2">
    <source>
        <dbReference type="ARBA" id="ARBA00022741"/>
    </source>
</evidence>
<feature type="domain" description="Protein kinase" evidence="7">
    <location>
        <begin position="303"/>
        <end position="537"/>
    </location>
</feature>
<dbReference type="GO" id="GO:0110031">
    <property type="term" value="P:negative regulation of G2/MI transition of meiotic cell cycle"/>
    <property type="evidence" value="ECO:0007669"/>
    <property type="project" value="TreeGrafter"/>
</dbReference>
<dbReference type="InterPro" id="IPR000719">
    <property type="entry name" value="Prot_kinase_dom"/>
</dbReference>
<dbReference type="SUPFAM" id="SSF56112">
    <property type="entry name" value="Protein kinase-like (PK-like)"/>
    <property type="match status" value="1"/>
</dbReference>
<organism evidence="8">
    <name type="scientific">Chromera velia CCMP2878</name>
    <dbReference type="NCBI Taxonomy" id="1169474"/>
    <lineage>
        <taxon>Eukaryota</taxon>
        <taxon>Sar</taxon>
        <taxon>Alveolata</taxon>
        <taxon>Colpodellida</taxon>
        <taxon>Chromeraceae</taxon>
        <taxon>Chromera</taxon>
    </lineage>
</organism>
<dbReference type="SUPFAM" id="SSF57850">
    <property type="entry name" value="RING/U-box"/>
    <property type="match status" value="2"/>
</dbReference>
<dbReference type="PROSITE" id="PS50011">
    <property type="entry name" value="PROTEIN_KINASE_DOM"/>
    <property type="match status" value="1"/>
</dbReference>
<evidence type="ECO:0000259" key="7">
    <source>
        <dbReference type="PROSITE" id="PS50011"/>
    </source>
</evidence>
<keyword evidence="3" id="KW-0418">Kinase</keyword>
<evidence type="ECO:0000256" key="1">
    <source>
        <dbReference type="ARBA" id="ARBA00022679"/>
    </source>
</evidence>
<dbReference type="GO" id="GO:0005524">
    <property type="term" value="F:ATP binding"/>
    <property type="evidence" value="ECO:0007669"/>
    <property type="project" value="UniProtKB-KW"/>
</dbReference>
<dbReference type="Gene3D" id="1.10.510.10">
    <property type="entry name" value="Transferase(Phosphotransferase) domain 1"/>
    <property type="match status" value="1"/>
</dbReference>
<dbReference type="EMBL" id="CDMZ01001592">
    <property type="protein sequence ID" value="CEM34878.1"/>
    <property type="molecule type" value="Genomic_DNA"/>
</dbReference>
<dbReference type="GO" id="GO:0017148">
    <property type="term" value="P:negative regulation of translation"/>
    <property type="evidence" value="ECO:0007669"/>
    <property type="project" value="UniProtKB-KW"/>
</dbReference>
<evidence type="ECO:0000313" key="8">
    <source>
        <dbReference type="EMBL" id="CEM34878.1"/>
    </source>
</evidence>
<dbReference type="SMART" id="SM00220">
    <property type="entry name" value="S_TKc"/>
    <property type="match status" value="1"/>
</dbReference>
<dbReference type="InterPro" id="IPR050339">
    <property type="entry name" value="CC_SR_Kinase"/>
</dbReference>
<protein>
    <recommendedName>
        <fullName evidence="7">Protein kinase domain-containing protein</fullName>
    </recommendedName>
</protein>
<proteinExistence type="predicted"/>
<dbReference type="AlphaFoldDB" id="A0A0G4GVF1"/>
<keyword evidence="5" id="KW-0652">Protein synthesis inhibitor</keyword>
<sequence>MNTFLKEVLERLQRGISKVEGRSAVQPSNASADLSDVDWNDLCGAALSMTKDWIAHRQSAAEEVRLASQTAWGRAGAVFATMRTDGPLAASQSFAEMEAAEAAEAETMRRMRLLQDGCEGGGTGKEVVSAVLEKSREVLRRLCGASTLLEELEDLLAEAEREGVKIDEGVSLVDGVLEKERGELEALIQSQKKESREIRKKERRLEDERDESPSERRQKKIAELEAELNQLRDELKIQNLPAAIARKRASLLSLASFHFPELLLEGSEFLQSVRLDVQEVAQCSPLLQAGVLMQGRSSRRDFFDKKDISGQSGTQHGARVSECTDREGVRWILKRYEIGGAEASRSFYRQVAMLHELRHPHLVHIVAVWQEGEYGFVQMPLYAGGDLRSWMDARPAEGGRDSRESLQLAEDVLSALAFLHEKGKVHCDVKPENIFVTERGRAVLGDFDGVKERNHQQSTILHVTTQYLAPEIRGRVHMTSAADVFSAGLVLSELLGGGVLEGEPQRTAAFQELSESMRSPDPSGRPTAAAALQSPLFSREKNENAQCIVCFDVFLCDRGLKCSERASHFLCAECLNRHVEANAVIDPENSEVRARFKAANCEVACVQQGCPSAPFPHARLAQLLQPEVHKSLEKTRGEVAEERVRTEMEKEYREKLQRALREDGAQRKVREIGEDILNLKCPRCSQVFLDYEGCAALKCSRCHCAFCAYCLRDCGRDAHGHVPDCTVAIEIGNRVDFRFGMFPDPPDSTHRSQWNLFLKERQKDRVREAVSGLGDEDRSEVMRQLQPLLKERGIQLE</sequence>
<keyword evidence="1" id="KW-0808">Transferase</keyword>
<dbReference type="GO" id="GO:0004713">
    <property type="term" value="F:protein tyrosine kinase activity"/>
    <property type="evidence" value="ECO:0007669"/>
    <property type="project" value="TreeGrafter"/>
</dbReference>
<dbReference type="CDD" id="cd20336">
    <property type="entry name" value="Rcat_RBR"/>
    <property type="match status" value="1"/>
</dbReference>
<keyword evidence="4" id="KW-0067">ATP-binding</keyword>
<reference evidence="8" key="1">
    <citation type="submission" date="2014-11" db="EMBL/GenBank/DDBJ databases">
        <authorList>
            <person name="Otto D Thomas"/>
            <person name="Naeem Raeece"/>
        </authorList>
    </citation>
    <scope>NUCLEOTIDE SEQUENCE</scope>
</reference>
<keyword evidence="2" id="KW-0547">Nucleotide-binding</keyword>
<dbReference type="PANTHER" id="PTHR11042">
    <property type="entry name" value="EUKARYOTIC TRANSLATION INITIATION FACTOR 2-ALPHA KINASE EIF2-ALPHA KINASE -RELATED"/>
    <property type="match status" value="1"/>
</dbReference>
<name>A0A0G4GVF1_9ALVE</name>
<evidence type="ECO:0000256" key="5">
    <source>
        <dbReference type="ARBA" id="ARBA00023193"/>
    </source>
</evidence>
<accession>A0A0G4GVF1</accession>
<evidence type="ECO:0000256" key="3">
    <source>
        <dbReference type="ARBA" id="ARBA00022777"/>
    </source>
</evidence>